<dbReference type="GO" id="GO:0005737">
    <property type="term" value="C:cytoplasm"/>
    <property type="evidence" value="ECO:0007669"/>
    <property type="project" value="TreeGrafter"/>
</dbReference>
<protein>
    <recommendedName>
        <fullName evidence="6">Alpha-ketoglutarate-dependent dioxygenase AlkB-like domain-containing protein</fullName>
    </recommendedName>
</protein>
<dbReference type="InterPro" id="IPR027450">
    <property type="entry name" value="AlkB-like"/>
</dbReference>
<feature type="domain" description="Alpha-ketoglutarate-dependent dioxygenase AlkB-like" evidence="6">
    <location>
        <begin position="40"/>
        <end position="239"/>
    </location>
</feature>
<dbReference type="Pfam" id="PF13532">
    <property type="entry name" value="2OG-FeII_Oxy_2"/>
    <property type="match status" value="1"/>
</dbReference>
<dbReference type="AlphaFoldDB" id="L8GLS4"/>
<dbReference type="GO" id="GO:0035516">
    <property type="term" value="F:broad specificity oxidative DNA demethylase activity"/>
    <property type="evidence" value="ECO:0007669"/>
    <property type="project" value="TreeGrafter"/>
</dbReference>
<accession>L8GLS4</accession>
<evidence type="ECO:0000256" key="5">
    <source>
        <dbReference type="PIRSR" id="PIRSR604574-2"/>
    </source>
</evidence>
<dbReference type="EMBL" id="KB008073">
    <property type="protein sequence ID" value="ELR14025.1"/>
    <property type="molecule type" value="Genomic_DNA"/>
</dbReference>
<dbReference type="PANTHER" id="PTHR16557">
    <property type="entry name" value="ALKYLATED DNA REPAIR PROTEIN ALKB-RELATED"/>
    <property type="match status" value="1"/>
</dbReference>
<evidence type="ECO:0000256" key="4">
    <source>
        <dbReference type="ARBA" id="ARBA00023004"/>
    </source>
</evidence>
<dbReference type="KEGG" id="acan:ACA1_366370"/>
<dbReference type="OrthoDB" id="190836at2759"/>
<evidence type="ECO:0000256" key="1">
    <source>
        <dbReference type="ARBA" id="ARBA00022723"/>
    </source>
</evidence>
<proteinExistence type="predicted"/>
<organism evidence="7 8">
    <name type="scientific">Acanthamoeba castellanii (strain ATCC 30010 / Neff)</name>
    <dbReference type="NCBI Taxonomy" id="1257118"/>
    <lineage>
        <taxon>Eukaryota</taxon>
        <taxon>Amoebozoa</taxon>
        <taxon>Discosea</taxon>
        <taxon>Longamoebia</taxon>
        <taxon>Centramoebida</taxon>
        <taxon>Acanthamoebidae</taxon>
        <taxon>Acanthamoeba</taxon>
    </lineage>
</organism>
<evidence type="ECO:0000256" key="2">
    <source>
        <dbReference type="ARBA" id="ARBA00022964"/>
    </source>
</evidence>
<feature type="binding site" evidence="5">
    <location>
        <position position="205"/>
    </location>
    <ligand>
        <name>Fe cation</name>
        <dbReference type="ChEBI" id="CHEBI:24875"/>
        <note>catalytic</note>
    </ligand>
</feature>
<sequence length="259" mass="29296">MEKLTTRLSNTFASNFYEDGDLFLKKSKDKKISAQPLPHGVVLFKGCLDLEEQLSLVRACLKMADEEPNRGLLPRCRYASTSKKAVPILFYNWPAVPASMKGMKEPTRLLRFGRKMFKTAYEAGRRNGDNMQCPSKYNPASLYAILYPHGGSFIPHVDGAKGWALSVSIGDSANFFYSETKTSERTYVRLDSGDALIFNGGQLYHGVENIIPDSAPDFWRSEETDITKYDMSRLVLQFRDPQRDQSGLKYYPVFQAIGE</sequence>
<dbReference type="InterPro" id="IPR037151">
    <property type="entry name" value="AlkB-like_sf"/>
</dbReference>
<evidence type="ECO:0000256" key="3">
    <source>
        <dbReference type="ARBA" id="ARBA00023002"/>
    </source>
</evidence>
<dbReference type="GeneID" id="14914582"/>
<reference evidence="7 8" key="1">
    <citation type="journal article" date="2013" name="Genome Biol.">
        <title>Genome of Acanthamoeba castellanii highlights extensive lateral gene transfer and early evolution of tyrosine kinase signaling.</title>
        <authorList>
            <person name="Clarke M."/>
            <person name="Lohan A.J."/>
            <person name="Liu B."/>
            <person name="Lagkouvardos I."/>
            <person name="Roy S."/>
            <person name="Zafar N."/>
            <person name="Bertelli C."/>
            <person name="Schilde C."/>
            <person name="Kianianmomeni A."/>
            <person name="Burglin T.R."/>
            <person name="Frech C."/>
            <person name="Turcotte B."/>
            <person name="Kopec K.O."/>
            <person name="Synnott J.M."/>
            <person name="Choo C."/>
            <person name="Paponov I."/>
            <person name="Finkler A."/>
            <person name="Soon Heng Tan C."/>
            <person name="Hutchins A.P."/>
            <person name="Weinmeier T."/>
            <person name="Rattei T."/>
            <person name="Chu J.S."/>
            <person name="Gimenez G."/>
            <person name="Irimia M."/>
            <person name="Rigden D.J."/>
            <person name="Fitzpatrick D.A."/>
            <person name="Lorenzo-Morales J."/>
            <person name="Bateman A."/>
            <person name="Chiu C.H."/>
            <person name="Tang P."/>
            <person name="Hegemann P."/>
            <person name="Fromm H."/>
            <person name="Raoult D."/>
            <person name="Greub G."/>
            <person name="Miranda-Saavedra D."/>
            <person name="Chen N."/>
            <person name="Nash P."/>
            <person name="Ginger M.L."/>
            <person name="Horn M."/>
            <person name="Schaap P."/>
            <person name="Caler L."/>
            <person name="Loftus B."/>
        </authorList>
    </citation>
    <scope>NUCLEOTIDE SEQUENCE [LARGE SCALE GENOMIC DNA]</scope>
    <source>
        <strain evidence="7 8">Neff</strain>
    </source>
</reference>
<evidence type="ECO:0000313" key="7">
    <source>
        <dbReference type="EMBL" id="ELR14025.1"/>
    </source>
</evidence>
<dbReference type="Proteomes" id="UP000011083">
    <property type="component" value="Unassembled WGS sequence"/>
</dbReference>
<dbReference type="Gene3D" id="2.60.120.590">
    <property type="entry name" value="Alpha-ketoglutarate-dependent dioxygenase AlkB-like"/>
    <property type="match status" value="1"/>
</dbReference>
<evidence type="ECO:0000313" key="8">
    <source>
        <dbReference type="Proteomes" id="UP000011083"/>
    </source>
</evidence>
<dbReference type="RefSeq" id="XP_004336038.1">
    <property type="nucleotide sequence ID" value="XM_004335990.1"/>
</dbReference>
<dbReference type="VEuPathDB" id="AmoebaDB:ACA1_366370"/>
<dbReference type="GO" id="GO:0035513">
    <property type="term" value="P:oxidative RNA demethylation"/>
    <property type="evidence" value="ECO:0007669"/>
    <property type="project" value="TreeGrafter"/>
</dbReference>
<keyword evidence="8" id="KW-1185">Reference proteome</keyword>
<keyword evidence="4 5" id="KW-0408">Iron</keyword>
<comment type="cofactor">
    <cofactor evidence="5">
        <name>Fe(2+)</name>
        <dbReference type="ChEBI" id="CHEBI:29033"/>
    </cofactor>
    <text evidence="5">Binds 1 Fe(2+) ion per subunit.</text>
</comment>
<dbReference type="PANTHER" id="PTHR16557:SF2">
    <property type="entry name" value="NUCLEIC ACID DIOXYGENASE ALKBH1"/>
    <property type="match status" value="1"/>
</dbReference>
<gene>
    <name evidence="7" type="ORF">ACA1_366370</name>
</gene>
<keyword evidence="3" id="KW-0560">Oxidoreductase</keyword>
<dbReference type="GO" id="GO:0008198">
    <property type="term" value="F:ferrous iron binding"/>
    <property type="evidence" value="ECO:0007669"/>
    <property type="project" value="TreeGrafter"/>
</dbReference>
<evidence type="ECO:0000259" key="6">
    <source>
        <dbReference type="Pfam" id="PF13532"/>
    </source>
</evidence>
<keyword evidence="1 5" id="KW-0479">Metal-binding</keyword>
<dbReference type="GO" id="GO:0035515">
    <property type="term" value="F:oxidative RNA demethylase activity"/>
    <property type="evidence" value="ECO:0007669"/>
    <property type="project" value="TreeGrafter"/>
</dbReference>
<name>L8GLS4_ACACF</name>
<keyword evidence="2" id="KW-0223">Dioxygenase</keyword>
<dbReference type="SUPFAM" id="SSF51197">
    <property type="entry name" value="Clavaminate synthase-like"/>
    <property type="match status" value="1"/>
</dbReference>
<dbReference type="InterPro" id="IPR004574">
    <property type="entry name" value="Alkb"/>
</dbReference>